<dbReference type="EMBL" id="CVRI01000063">
    <property type="protein sequence ID" value="CRL04248.1"/>
    <property type="molecule type" value="Genomic_DNA"/>
</dbReference>
<feature type="domain" description="TMEM62 Ig-like" evidence="4">
    <location>
        <begin position="313"/>
        <end position="415"/>
    </location>
</feature>
<name>A0A1J1IVW9_9DIPT</name>
<sequence>MKKVIAVLILSFSVVILIFAKQYHTTIDPHLLEKSQLRQSDNNDVLDDEDTQLFWFTQISDLHISKFKDQSRIRDFKRFCSEVTDVIKPRVMIASGDLTDGKDKIFGSQQYEEEWKAYYSTIFNSGVPRKTNWLDLRGNHDNFNVQFLFSQTDLFHNFSVQGRKHKRSYLHQEEVDGIKYNFVGLDGSIEPGTKRPYNFFGKVSNEEFDKIEMMMNESPANYTIWFAHYPTPSITGPMGSNDIRKFIGKFDTSTIYIAGHFHTMGGFGHRLYTLQPEGFLELELADFMKQRMYRVGVFDHGLFSFIDVKLGTWPIAIITNPKDVLFNNPFKEDIKLQRESSHVRIVAFSKVDIVKCKIKINDGEWMECYKRNDNFFTVPWRPSNYLHGKHKIEVLVGDSDGRIFQREQFFALDGSRTEFNYFANMVLTSDMTTLFQTGFFIAFLICLLPLVIFKTWQLLIKYQKVKRPKISSIYWRSFIHKYLVFASIDEIFYPILFWLIYTAIGPWSFHEVLDGHIGIYFVWGTFIKGVFVPGTLNWWYGFHQLMFFQLPLMIIIAGVLIRMFERFLLNYQGSTAGMSDDFIHPFYRNLPFFALLTVEILLAVFYFIQNGFLAFLIAPIRVWGLLLTIYLFYRANWRIPDESFKQSVLICTPEAKLSTS</sequence>
<proteinExistence type="predicted"/>
<dbReference type="InterPro" id="IPR056229">
    <property type="entry name" value="Ig_TMM62"/>
</dbReference>
<keyword evidence="1" id="KW-0812">Transmembrane</keyword>
<evidence type="ECO:0000313" key="7">
    <source>
        <dbReference type="Proteomes" id="UP000183832"/>
    </source>
</evidence>
<dbReference type="InterPro" id="IPR029052">
    <property type="entry name" value="Metallo-depent_PP-like"/>
</dbReference>
<dbReference type="PANTHER" id="PTHR14795">
    <property type="entry name" value="HELICASE RELATED"/>
    <property type="match status" value="1"/>
</dbReference>
<dbReference type="InterPro" id="IPR056230">
    <property type="entry name" value="TMEM62_C"/>
</dbReference>
<dbReference type="OrthoDB" id="27234at2759"/>
<dbReference type="GO" id="GO:0016787">
    <property type="term" value="F:hydrolase activity"/>
    <property type="evidence" value="ECO:0007669"/>
    <property type="project" value="InterPro"/>
</dbReference>
<dbReference type="Pfam" id="PF24384">
    <property type="entry name" value="Ig_TMM62"/>
    <property type="match status" value="1"/>
</dbReference>
<feature type="domain" description="TMEM62 C-terminal" evidence="5">
    <location>
        <begin position="441"/>
        <end position="561"/>
    </location>
</feature>
<dbReference type="Proteomes" id="UP000183832">
    <property type="component" value="Unassembled WGS sequence"/>
</dbReference>
<dbReference type="STRING" id="568069.A0A1J1IVW9"/>
<keyword evidence="2" id="KW-0732">Signal</keyword>
<dbReference type="Pfam" id="PF00149">
    <property type="entry name" value="Metallophos"/>
    <property type="match status" value="1"/>
</dbReference>
<evidence type="ECO:0000256" key="1">
    <source>
        <dbReference type="SAM" id="Phobius"/>
    </source>
</evidence>
<evidence type="ECO:0000256" key="2">
    <source>
        <dbReference type="SAM" id="SignalP"/>
    </source>
</evidence>
<feature type="transmembrane region" description="Helical" evidence="1">
    <location>
        <begin position="439"/>
        <end position="460"/>
    </location>
</feature>
<dbReference type="Gene3D" id="3.60.21.10">
    <property type="match status" value="1"/>
</dbReference>
<feature type="transmembrane region" description="Helical" evidence="1">
    <location>
        <begin position="546"/>
        <end position="565"/>
    </location>
</feature>
<organism evidence="6 7">
    <name type="scientific">Clunio marinus</name>
    <dbReference type="NCBI Taxonomy" id="568069"/>
    <lineage>
        <taxon>Eukaryota</taxon>
        <taxon>Metazoa</taxon>
        <taxon>Ecdysozoa</taxon>
        <taxon>Arthropoda</taxon>
        <taxon>Hexapoda</taxon>
        <taxon>Insecta</taxon>
        <taxon>Pterygota</taxon>
        <taxon>Neoptera</taxon>
        <taxon>Endopterygota</taxon>
        <taxon>Diptera</taxon>
        <taxon>Nematocera</taxon>
        <taxon>Chironomoidea</taxon>
        <taxon>Chironomidae</taxon>
        <taxon>Clunio</taxon>
    </lineage>
</organism>
<evidence type="ECO:0000313" key="6">
    <source>
        <dbReference type="EMBL" id="CRL04248.1"/>
    </source>
</evidence>
<gene>
    <name evidence="6" type="ORF">CLUMA_CG017350</name>
</gene>
<evidence type="ECO:0000259" key="4">
    <source>
        <dbReference type="Pfam" id="PF24384"/>
    </source>
</evidence>
<accession>A0A1J1IVW9</accession>
<dbReference type="Pfam" id="PF24394">
    <property type="entry name" value="TMEM62_C"/>
    <property type="match status" value="1"/>
</dbReference>
<dbReference type="PANTHER" id="PTHR14795:SF0">
    <property type="entry name" value="TRANSMEMBRANE PROTEIN 62"/>
    <property type="match status" value="1"/>
</dbReference>
<evidence type="ECO:0000259" key="3">
    <source>
        <dbReference type="Pfam" id="PF00149"/>
    </source>
</evidence>
<dbReference type="SUPFAM" id="SSF56300">
    <property type="entry name" value="Metallo-dependent phosphatases"/>
    <property type="match status" value="1"/>
</dbReference>
<feature type="domain" description="Calcineurin-like phosphoesterase" evidence="3">
    <location>
        <begin position="55"/>
        <end position="263"/>
    </location>
</feature>
<feature type="chain" id="PRO_5012723878" evidence="2">
    <location>
        <begin position="21"/>
        <end position="660"/>
    </location>
</feature>
<feature type="signal peptide" evidence="2">
    <location>
        <begin position="1"/>
        <end position="20"/>
    </location>
</feature>
<evidence type="ECO:0000259" key="5">
    <source>
        <dbReference type="Pfam" id="PF24394"/>
    </source>
</evidence>
<feature type="transmembrane region" description="Helical" evidence="1">
    <location>
        <begin position="586"/>
        <end position="608"/>
    </location>
</feature>
<reference evidence="6 7" key="1">
    <citation type="submission" date="2015-04" db="EMBL/GenBank/DDBJ databases">
        <authorList>
            <person name="Syromyatnikov M.Y."/>
            <person name="Popov V.N."/>
        </authorList>
    </citation>
    <scope>NUCLEOTIDE SEQUENCE [LARGE SCALE GENOMIC DNA]</scope>
</reference>
<dbReference type="InterPro" id="IPR004843">
    <property type="entry name" value="Calcineurin-like_PHP"/>
</dbReference>
<keyword evidence="1" id="KW-0472">Membrane</keyword>
<dbReference type="AlphaFoldDB" id="A0A1J1IVW9"/>
<feature type="transmembrane region" description="Helical" evidence="1">
    <location>
        <begin position="614"/>
        <end position="633"/>
    </location>
</feature>
<keyword evidence="1" id="KW-1133">Transmembrane helix</keyword>
<feature type="transmembrane region" description="Helical" evidence="1">
    <location>
        <begin position="481"/>
        <end position="504"/>
    </location>
</feature>
<protein>
    <submittedName>
        <fullName evidence="6">CLUMA_CG017350, isoform A</fullName>
    </submittedName>
</protein>
<keyword evidence="7" id="KW-1185">Reference proteome</keyword>